<sequence>MNRTALYITTILATATLTGCFDRPRTTESLCEKHPEICQDTNLRDSQCRLPRTHLIWQRYDVLNTPSDLEKFKELKLTYDYQECLEYAALIEPREEKERKSRRTQALINAYTAIERLLQELSDSTEPEILYFRWGQGDHKALDQFLSKEGLPEMETPEIQFALASIYSAKDQDKTIRLLNHALELYSPDQPIKQEIIQSLATHAHQRGQSQQAFLWGRVGIELGMAVSSTEKLNAFYPMDDALRMHLEKQAVEIAKAIKQGRYREDMSIPAPLPEPELAS</sequence>
<dbReference type="OrthoDB" id="5900133at2"/>
<dbReference type="InterPro" id="IPR021372">
    <property type="entry name" value="DUF2989"/>
</dbReference>
<evidence type="ECO:0000313" key="1">
    <source>
        <dbReference type="EMBL" id="KLV03903.1"/>
    </source>
</evidence>
<dbReference type="PATRIC" id="fig|1195763.3.peg.3595"/>
<accession>A0A0J1GW20</accession>
<keyword evidence="2" id="KW-1185">Reference proteome</keyword>
<dbReference type="AlphaFoldDB" id="A0A0J1GW20"/>
<dbReference type="Proteomes" id="UP000036097">
    <property type="component" value="Unassembled WGS sequence"/>
</dbReference>
<name>A0A0J1GW20_9GAMM</name>
<protein>
    <recommendedName>
        <fullName evidence="3">DUF2989 domain-containing protein</fullName>
    </recommendedName>
</protein>
<dbReference type="EMBL" id="LDOT01000024">
    <property type="protein sequence ID" value="KLV03903.1"/>
    <property type="molecule type" value="Genomic_DNA"/>
</dbReference>
<comment type="caution">
    <text evidence="1">The sequence shown here is derived from an EMBL/GenBank/DDBJ whole genome shotgun (WGS) entry which is preliminary data.</text>
</comment>
<dbReference type="PROSITE" id="PS51257">
    <property type="entry name" value="PROKAR_LIPOPROTEIN"/>
    <property type="match status" value="1"/>
</dbReference>
<evidence type="ECO:0008006" key="3">
    <source>
        <dbReference type="Google" id="ProtNLM"/>
    </source>
</evidence>
<gene>
    <name evidence="1" type="ORF">ABT56_16860</name>
</gene>
<evidence type="ECO:0000313" key="2">
    <source>
        <dbReference type="Proteomes" id="UP000036097"/>
    </source>
</evidence>
<dbReference type="RefSeq" id="WP_047880068.1">
    <property type="nucleotide sequence ID" value="NZ_LDOT01000024.1"/>
</dbReference>
<organism evidence="1 2">
    <name type="scientific">Photobacterium aquae</name>
    <dbReference type="NCBI Taxonomy" id="1195763"/>
    <lineage>
        <taxon>Bacteria</taxon>
        <taxon>Pseudomonadati</taxon>
        <taxon>Pseudomonadota</taxon>
        <taxon>Gammaproteobacteria</taxon>
        <taxon>Vibrionales</taxon>
        <taxon>Vibrionaceae</taxon>
        <taxon>Photobacterium</taxon>
    </lineage>
</organism>
<reference evidence="1 2" key="1">
    <citation type="submission" date="2015-05" db="EMBL/GenBank/DDBJ databases">
        <title>Photobacterium galathea sp. nov.</title>
        <authorList>
            <person name="Machado H."/>
            <person name="Gram L."/>
        </authorList>
    </citation>
    <scope>NUCLEOTIDE SEQUENCE [LARGE SCALE GENOMIC DNA]</scope>
    <source>
        <strain evidence="1 2">CGMCC 1.12159</strain>
    </source>
</reference>
<dbReference type="STRING" id="1195763.ABT56_16860"/>
<dbReference type="Pfam" id="PF11207">
    <property type="entry name" value="DUF2989"/>
    <property type="match status" value="1"/>
</dbReference>
<proteinExistence type="predicted"/>